<organism evidence="1 2">
    <name type="scientific">Carpediemonas membranifera</name>
    <dbReference type="NCBI Taxonomy" id="201153"/>
    <lineage>
        <taxon>Eukaryota</taxon>
        <taxon>Metamonada</taxon>
        <taxon>Carpediemonas-like organisms</taxon>
        <taxon>Carpediemonas</taxon>
    </lineage>
</organism>
<reference evidence="1" key="1">
    <citation type="submission" date="2021-05" db="EMBL/GenBank/DDBJ databases">
        <title>A free-living protist that lacks canonical eukaryotic 1 DNA replication and segregation systems.</title>
        <authorList>
            <person name="Salas-Leiva D.E."/>
            <person name="Tromer E.C."/>
            <person name="Curtis B.A."/>
            <person name="Jerlstrom-Hultqvist J."/>
            <person name="Kolisko M."/>
            <person name="Yi Z."/>
            <person name="Salas-Leiva J.S."/>
            <person name="Gallot-Lavallee L."/>
            <person name="Kops G.J.P.L."/>
            <person name="Archibald J.M."/>
            <person name="Simpson A.G.B."/>
            <person name="Roger A.J."/>
        </authorList>
    </citation>
    <scope>NUCLEOTIDE SEQUENCE</scope>
    <source>
        <strain evidence="1">BICM</strain>
    </source>
</reference>
<evidence type="ECO:0000313" key="2">
    <source>
        <dbReference type="Proteomes" id="UP000717585"/>
    </source>
</evidence>
<protein>
    <submittedName>
        <fullName evidence="1">Uncharacterized protein</fullName>
    </submittedName>
</protein>
<keyword evidence="2" id="KW-1185">Reference proteome</keyword>
<gene>
    <name evidence="1" type="ORF">J8273_3031</name>
</gene>
<sequence length="1284" mass="135731">MPELADLVIFMASLAEDDATNEITEAKSITAAMFSDLHRFTATVCKTTTVPCNAILSAQCGSTADTEAAIAAVTTESSSAVSEIYAEDGLAGVVGLLTAQGLTAVALALNHSISCIYDPTCTIDDSWVENQLVKARDIVDSVSSYSMGLSACETTATTNLGSLLTAACTAGNNFVPALAVESAGRCHFESLISAGQPYTGDLSAAMTASTTLYSTSGDGVELTGGAPGTMTQRSYNRYTPNIPAKTVISHTAACEIGEYRLSSADPCTACPVGNYCPGDDAVYPCNNPLKTSLVEYFLTGLWYESCDVRCVDTTKYVSLGGGALTCVDPPAGTQVDSDSGVVVALTTPADEDVASTLFVGSTPTARYERGVRLDGNTVLTALETDVLGIAVKIDSTKITSDPMSIFEIYGLISVSLKCTDRLCQLHAWVPSASLTDYASSSFTVSANQMIGVTLTAGSTRIAFTIDGEYIGSTVLPPMLYDLALLHEHGVLVGLGADGPLAMPVNTTGVFDVSQSSGWTASRVSGLVTDLVVTTRAVFPEDFGVDTYPTGSGSTVATVTDQYSGLPETCSSGVIGGTYCMCGASEIKAVVLTSLTLTVESTVAQTLAAMGVFSTDLSNKVPATCTTSTDISCLGLFTGINKGKLAYLSTSNAIVLPAGTNNVTLSYLSDTPVTNVTVGFDSTTEVPSVTMTTNGETVSLVPFDFTSTSTMRAIQSHVYSDLSAFSAPHFTCVSCPSGSSRASAPQTSASQCSCEVGLAKSAVGMCEPLLAALDPPSITVANETLSTDMLEVTCVDCADAKVAVTVGWKYLELDFTSSDTASVSLAGLSGNVTATATVSAAGRLQSGQATASFSVIQKMKTPVIYPTSATNSDTRKVSIKCPLASDLMYEYIEKPVTTLVLEEEGVRHQADTEATIDVLYGMVRAWCVHPTYGASDKVYGLYYLQDATVADAADEPIFAWVAVLVVCSVMAVGLLGVGVVSAACCGCLRLLFVAKIHTIPNRLADLALRRLYRIKLRHAKEEAMPSAVEDNAHRTYAVTDVFPVGDRLFKHSASARTNLTHILDNHVSVFNESARDTSFPTRTVRDINAEINWGRVFTAPSAPSFEPECCSCGSGSGELAHYGHVTIKRAMSGMPDWIRVKYYCRKCIYGCPIFSKHDIEPEVGETIIHTMVCADCPGLHKSLFIVPNGNFHHSRNEWGMVCETHLPNHAPSDEENQVEMPVLACHVCGVHAATFKASLYADNKARWRSEVLMCLVCHARYYGHALRASSERNSKTWSVAEMADL</sequence>
<accession>A0A8J6B6S6</accession>
<evidence type="ECO:0000313" key="1">
    <source>
        <dbReference type="EMBL" id="KAG9395464.1"/>
    </source>
</evidence>
<comment type="caution">
    <text evidence="1">The sequence shown here is derived from an EMBL/GenBank/DDBJ whole genome shotgun (WGS) entry which is preliminary data.</text>
</comment>
<name>A0A8J6B6S6_9EUKA</name>
<dbReference type="EMBL" id="JAHDYR010000011">
    <property type="protein sequence ID" value="KAG9395464.1"/>
    <property type="molecule type" value="Genomic_DNA"/>
</dbReference>
<dbReference type="Proteomes" id="UP000717585">
    <property type="component" value="Unassembled WGS sequence"/>
</dbReference>
<proteinExistence type="predicted"/>